<dbReference type="SUPFAM" id="SSF51126">
    <property type="entry name" value="Pectin lyase-like"/>
    <property type="match status" value="1"/>
</dbReference>
<comment type="caution">
    <text evidence="1">The sequence shown here is derived from an EMBL/GenBank/DDBJ whole genome shotgun (WGS) entry which is preliminary data.</text>
</comment>
<reference evidence="1 2" key="1">
    <citation type="submission" date="2022-12" db="EMBL/GenBank/DDBJ databases">
        <title>Draft genome sequence of Paenibacillus sp. dW9.</title>
        <authorList>
            <person name="Choi E.-W."/>
            <person name="Kim D.-U."/>
        </authorList>
    </citation>
    <scope>NUCLEOTIDE SEQUENCE [LARGE SCALE GENOMIC DNA]</scope>
    <source>
        <strain evidence="2">dW9</strain>
    </source>
</reference>
<evidence type="ECO:0000313" key="2">
    <source>
        <dbReference type="Proteomes" id="UP001527882"/>
    </source>
</evidence>
<proteinExistence type="predicted"/>
<dbReference type="InterPro" id="IPR011050">
    <property type="entry name" value="Pectin_lyase_fold/virulence"/>
</dbReference>
<dbReference type="EMBL" id="JAQAGZ010000011">
    <property type="protein sequence ID" value="MCZ8514219.1"/>
    <property type="molecule type" value="Genomic_DNA"/>
</dbReference>
<protein>
    <recommendedName>
        <fullName evidence="3">Pectate lyase</fullName>
    </recommendedName>
</protein>
<gene>
    <name evidence="1" type="ORF">O9H85_17645</name>
</gene>
<dbReference type="RefSeq" id="WP_269882746.1">
    <property type="nucleotide sequence ID" value="NZ_JAQAGZ010000011.1"/>
</dbReference>
<sequence length="675" mass="75260">MMHKEPHKVETKGRERMGYETHFAGIREETVIAMHHPEMECRIGYPAWIGHGRRMPEIRIVAPAGSKAVLRWLRSGREEELIEVSAHAMSGEPLTVIPLEADAAVCGSFKVEVEVVSRDGWNLEDSHFYFTVLGTDEIPAGNSRAAFTDRGGRLAYVPDYRGNRLPDFSGAGYRGGGIGLPEVPVRVTIDPVCGDNTSHIQEAIDRISRLPADERGIRGAVLLKKGVYEIAGQLEIRTGGIVLRGEGQGDPCRLWYDPDRRQTLEELKKELAAQKTTVLVATGSERRRLLKLHGDERRVRLKQAETEIRIADSYVPVGVNTFRLEEPFAFREGDQVILTRTGNAEWIGEIGMDRIPPREDGGSITQWTPFDLEFELVVIRVEGHQVTLDSSLVNAVENRYGGGTLQKFDDPGRIGEVGVEHLRAIAYWQPNADGVDDTRHADGFVDLDYLKNAWVRNVTAEHFNGTNGAFRTGRGSKWVTIQDCSSLVADRKYYNGPGYDPTGRTFYETKVYVGRYGFYLIGQSALVQRCFALNNRHGFTLGSRVTGPNVFLDCIGEQPLTWSEPHHRWSIGGLYDNVHDLISLMNRLNMGSGHGWAGANYVAWNTEGTLVAHQPPTAQNWAIGHIGKKDPGGNRGPDAYWESHGRHVEPRSLYLQQLKDRLGVDAPRSIGAHET</sequence>
<evidence type="ECO:0008006" key="3">
    <source>
        <dbReference type="Google" id="ProtNLM"/>
    </source>
</evidence>
<evidence type="ECO:0000313" key="1">
    <source>
        <dbReference type="EMBL" id="MCZ8514219.1"/>
    </source>
</evidence>
<name>A0ABT4QBF0_9BACL</name>
<organism evidence="1 2">
    <name type="scientific">Paenibacillus gyeongsangnamensis</name>
    <dbReference type="NCBI Taxonomy" id="3388067"/>
    <lineage>
        <taxon>Bacteria</taxon>
        <taxon>Bacillati</taxon>
        <taxon>Bacillota</taxon>
        <taxon>Bacilli</taxon>
        <taxon>Bacillales</taxon>
        <taxon>Paenibacillaceae</taxon>
        <taxon>Paenibacillus</taxon>
    </lineage>
</organism>
<accession>A0ABT4QBF0</accession>
<dbReference type="Proteomes" id="UP001527882">
    <property type="component" value="Unassembled WGS sequence"/>
</dbReference>
<keyword evidence="2" id="KW-1185">Reference proteome</keyword>